<dbReference type="FunFam" id="2.40.50.140:FF:000051">
    <property type="entry name" value="RNA-binding transcriptional accessory protein"/>
    <property type="match status" value="1"/>
</dbReference>
<dbReference type="InterPro" id="IPR055179">
    <property type="entry name" value="Tex-like_central_region"/>
</dbReference>
<dbReference type="InterPro" id="IPR010994">
    <property type="entry name" value="RuvA_2-like"/>
</dbReference>
<dbReference type="Pfam" id="PF12836">
    <property type="entry name" value="HHH_3"/>
    <property type="match status" value="1"/>
</dbReference>
<dbReference type="FunFam" id="1.10.10.650:FF:000001">
    <property type="entry name" value="S1 RNA-binding domain 1"/>
    <property type="match status" value="1"/>
</dbReference>
<dbReference type="InterPro" id="IPR012340">
    <property type="entry name" value="NA-bd_OB-fold"/>
</dbReference>
<dbReference type="InterPro" id="IPR023319">
    <property type="entry name" value="Tex-like_HTH_dom_sf"/>
</dbReference>
<dbReference type="InterPro" id="IPR018974">
    <property type="entry name" value="Tex-like_N"/>
</dbReference>
<accession>A0A644XG28</accession>
<dbReference type="SUPFAM" id="SSF47781">
    <property type="entry name" value="RuvA domain 2-like"/>
    <property type="match status" value="2"/>
</dbReference>
<dbReference type="GO" id="GO:0003735">
    <property type="term" value="F:structural constituent of ribosome"/>
    <property type="evidence" value="ECO:0007669"/>
    <property type="project" value="TreeGrafter"/>
</dbReference>
<dbReference type="PANTHER" id="PTHR10724:SF10">
    <property type="entry name" value="S1 RNA-BINDING DOMAIN-CONTAINING PROTEIN 1"/>
    <property type="match status" value="1"/>
</dbReference>
<evidence type="ECO:0000259" key="1">
    <source>
        <dbReference type="PROSITE" id="PS50126"/>
    </source>
</evidence>
<dbReference type="GO" id="GO:0006139">
    <property type="term" value="P:nucleobase-containing compound metabolic process"/>
    <property type="evidence" value="ECO:0007669"/>
    <property type="project" value="InterPro"/>
</dbReference>
<dbReference type="InterPro" id="IPR032639">
    <property type="entry name" value="Tex_YqgF"/>
</dbReference>
<dbReference type="InterPro" id="IPR006641">
    <property type="entry name" value="YqgF/RNaseH-like_dom"/>
</dbReference>
<name>A0A644XG28_9ZZZZ</name>
<dbReference type="Pfam" id="PF09371">
    <property type="entry name" value="Tex_N"/>
    <property type="match status" value="1"/>
</dbReference>
<dbReference type="Gene3D" id="3.30.420.140">
    <property type="entry name" value="YqgF/RNase H-like domain"/>
    <property type="match status" value="1"/>
</dbReference>
<dbReference type="Pfam" id="PF22706">
    <property type="entry name" value="Tex_central_region"/>
    <property type="match status" value="1"/>
</dbReference>
<dbReference type="InterPro" id="IPR041692">
    <property type="entry name" value="HHH_9"/>
</dbReference>
<dbReference type="SUPFAM" id="SSF158832">
    <property type="entry name" value="Tex N-terminal region-like"/>
    <property type="match status" value="1"/>
</dbReference>
<comment type="caution">
    <text evidence="2">The sequence shown here is derived from an EMBL/GenBank/DDBJ whole genome shotgun (WGS) entry which is preliminary data.</text>
</comment>
<reference evidence="2" key="1">
    <citation type="submission" date="2019-08" db="EMBL/GenBank/DDBJ databases">
        <authorList>
            <person name="Kucharzyk K."/>
            <person name="Murdoch R.W."/>
            <person name="Higgins S."/>
            <person name="Loffler F."/>
        </authorList>
    </citation>
    <scope>NUCLEOTIDE SEQUENCE</scope>
</reference>
<dbReference type="InterPro" id="IPR037027">
    <property type="entry name" value="YqgF/RNaseH-like_dom_sf"/>
</dbReference>
<dbReference type="PROSITE" id="PS50126">
    <property type="entry name" value="S1"/>
    <property type="match status" value="1"/>
</dbReference>
<dbReference type="Pfam" id="PF16921">
    <property type="entry name" value="Tex_YqgF"/>
    <property type="match status" value="1"/>
</dbReference>
<dbReference type="GO" id="GO:0005737">
    <property type="term" value="C:cytoplasm"/>
    <property type="evidence" value="ECO:0007669"/>
    <property type="project" value="UniProtKB-ARBA"/>
</dbReference>
<dbReference type="InterPro" id="IPR044146">
    <property type="entry name" value="S1_Tex"/>
</dbReference>
<dbReference type="FunFam" id="1.10.150.310:FF:000001">
    <property type="entry name" value="RNA-binding transcriptional accessory protein"/>
    <property type="match status" value="1"/>
</dbReference>
<dbReference type="Gene3D" id="1.10.150.310">
    <property type="entry name" value="Tex RuvX-like domain-like"/>
    <property type="match status" value="1"/>
</dbReference>
<dbReference type="PANTHER" id="PTHR10724">
    <property type="entry name" value="30S RIBOSOMAL PROTEIN S1"/>
    <property type="match status" value="1"/>
</dbReference>
<dbReference type="InterPro" id="IPR023323">
    <property type="entry name" value="Tex-like_dom_sf"/>
</dbReference>
<proteinExistence type="predicted"/>
<dbReference type="InterPro" id="IPR012337">
    <property type="entry name" value="RNaseH-like_sf"/>
</dbReference>
<dbReference type="InterPro" id="IPR003029">
    <property type="entry name" value="S1_domain"/>
</dbReference>
<dbReference type="Gene3D" id="2.40.50.140">
    <property type="entry name" value="Nucleic acid-binding proteins"/>
    <property type="match status" value="1"/>
</dbReference>
<organism evidence="2">
    <name type="scientific">bioreactor metagenome</name>
    <dbReference type="NCBI Taxonomy" id="1076179"/>
    <lineage>
        <taxon>unclassified sequences</taxon>
        <taxon>metagenomes</taxon>
        <taxon>ecological metagenomes</taxon>
    </lineage>
</organism>
<feature type="domain" description="S1 motif" evidence="1">
    <location>
        <begin position="644"/>
        <end position="713"/>
    </location>
</feature>
<evidence type="ECO:0000313" key="2">
    <source>
        <dbReference type="EMBL" id="MPM15196.1"/>
    </source>
</evidence>
<gene>
    <name evidence="2" type="primary">yhgF_18</name>
    <name evidence="2" type="ORF">SDC9_61562</name>
</gene>
<dbReference type="SMART" id="SM00316">
    <property type="entry name" value="S1"/>
    <property type="match status" value="1"/>
</dbReference>
<dbReference type="EMBL" id="VSSQ01002402">
    <property type="protein sequence ID" value="MPM15196.1"/>
    <property type="molecule type" value="Genomic_DNA"/>
</dbReference>
<dbReference type="InterPro" id="IPR050437">
    <property type="entry name" value="Ribos_protein_bS1-like"/>
</dbReference>
<dbReference type="SMART" id="SM00732">
    <property type="entry name" value="YqgFc"/>
    <property type="match status" value="1"/>
</dbReference>
<dbReference type="SUPFAM" id="SSF50249">
    <property type="entry name" value="Nucleic acid-binding proteins"/>
    <property type="match status" value="1"/>
</dbReference>
<protein>
    <submittedName>
        <fullName evidence="2">Protein YhgF</fullName>
    </submittedName>
</protein>
<dbReference type="Pfam" id="PF00575">
    <property type="entry name" value="S1"/>
    <property type="match status" value="1"/>
</dbReference>
<dbReference type="FunFam" id="3.30.420.140:FF:000001">
    <property type="entry name" value="RNA-binding transcriptional accessory protein"/>
    <property type="match status" value="1"/>
</dbReference>
<dbReference type="Gene3D" id="1.10.3500.10">
    <property type="entry name" value="Tex N-terminal region-like"/>
    <property type="match status" value="1"/>
</dbReference>
<dbReference type="Pfam" id="PF17674">
    <property type="entry name" value="HHH_9"/>
    <property type="match status" value="1"/>
</dbReference>
<dbReference type="GO" id="GO:0003729">
    <property type="term" value="F:mRNA binding"/>
    <property type="evidence" value="ECO:0007669"/>
    <property type="project" value="TreeGrafter"/>
</dbReference>
<dbReference type="AlphaFoldDB" id="A0A644XG28"/>
<sequence>MNKIYLDFITRELSVALWQVENCMELLKEGATIPFISRYRKERTGGLDEVQVAEVRHFFNLFNEMDKRKEAILKSIEEQEKLTPELRKEIEECIDSNRLEDIYLPFRPKRRTRASIAREKGLEKLALSILNLEIKDCEAEAGKYTSEEVPDTEAALAGARDIIAETISETPAIRESLRNQFTKYGKIVTKQQRGLTREDEEASKYRNYFDFSAGIHNIPSHRLLALLRGANEGHLSIKLEVDSSYSENIIAKSIFGNRKDFARASKEQVEIALADAYKRLLHPSIENEAFKIAKEKADREAVKVFGDNLTALLLAAPVGQKRVLAIDPGFRTGCKVVCLDAQGELIHNDTIYPHPPVNEKVQAIKKISNLIEAYKIEVIAIGDGTASRETEGFIKKIPMPAGIRVFSVSEDGASVYSASAVAREEFPDYDVTVRGAVSIGRRVMDPLAELVKIDPKSMGVGQYQHDIDQNLLKETLDNTVVSCVNKVGVNLNTASKHLLSYVSGVGPAIAKNIVDYRAQNGPFRSKTDLLNVKRLGSKVFEQSAGFLRIPDGDNPLDNTAVHPERYGLVEKMARDLNKNVTDLIVDGEIRSKINISRYVSEDVGEPTLKDIMEELAKPGLDPRKSAKVMEFSADIHTIDDLKPGMVLPGLVTNITNFGVFVDVGIKQDGLIHISQLADRFVANPSEIVKLHEHIKVKVLDVDLKRGRIQLTLRGM</sequence>
<dbReference type="GO" id="GO:0006412">
    <property type="term" value="P:translation"/>
    <property type="evidence" value="ECO:0007669"/>
    <property type="project" value="TreeGrafter"/>
</dbReference>
<dbReference type="Gene3D" id="1.10.10.650">
    <property type="entry name" value="RuvA domain 2-like"/>
    <property type="match status" value="1"/>
</dbReference>
<dbReference type="CDD" id="cd05685">
    <property type="entry name" value="S1_Tex"/>
    <property type="match status" value="1"/>
</dbReference>
<dbReference type="SUPFAM" id="SSF53098">
    <property type="entry name" value="Ribonuclease H-like"/>
    <property type="match status" value="1"/>
</dbReference>